<dbReference type="InterPro" id="IPR018165">
    <property type="entry name" value="Ala-tRNA-synth_IIc_core"/>
</dbReference>
<keyword evidence="2 11" id="KW-0820">tRNA-binding</keyword>
<feature type="binding site" evidence="11">
    <location>
        <position position="567"/>
    </location>
    <ligand>
        <name>Zn(2+)</name>
        <dbReference type="ChEBI" id="CHEBI:29105"/>
    </ligand>
</feature>
<dbReference type="KEGG" id="sbw:TGUWTKB_6240"/>
<feature type="binding site" evidence="11">
    <location>
        <position position="571"/>
    </location>
    <ligand>
        <name>Zn(2+)</name>
        <dbReference type="ChEBI" id="CHEBI:29105"/>
    </ligand>
</feature>
<evidence type="ECO:0000256" key="3">
    <source>
        <dbReference type="ARBA" id="ARBA00022598"/>
    </source>
</evidence>
<dbReference type="HAMAP" id="MF_00036_B">
    <property type="entry name" value="Ala_tRNA_synth_B"/>
    <property type="match status" value="1"/>
</dbReference>
<dbReference type="InterPro" id="IPR009000">
    <property type="entry name" value="Transl_B-barrel_sf"/>
</dbReference>
<dbReference type="InterPro" id="IPR012947">
    <property type="entry name" value="tRNA_SAD"/>
</dbReference>
<dbReference type="EC" id="6.1.1.7" evidence="11"/>
<comment type="catalytic activity">
    <reaction evidence="11">
        <text>tRNA(Ala) + L-alanine + ATP = L-alanyl-tRNA(Ala) + AMP + diphosphate</text>
        <dbReference type="Rhea" id="RHEA:12540"/>
        <dbReference type="Rhea" id="RHEA-COMP:9657"/>
        <dbReference type="Rhea" id="RHEA-COMP:9923"/>
        <dbReference type="ChEBI" id="CHEBI:30616"/>
        <dbReference type="ChEBI" id="CHEBI:33019"/>
        <dbReference type="ChEBI" id="CHEBI:57972"/>
        <dbReference type="ChEBI" id="CHEBI:78442"/>
        <dbReference type="ChEBI" id="CHEBI:78497"/>
        <dbReference type="ChEBI" id="CHEBI:456215"/>
        <dbReference type="EC" id="6.1.1.7"/>
    </reaction>
</comment>
<evidence type="ECO:0000256" key="9">
    <source>
        <dbReference type="ARBA" id="ARBA00022917"/>
    </source>
</evidence>
<gene>
    <name evidence="11 13" type="primary">alaS</name>
    <name evidence="13" type="ORF">TGUWTKB_6240</name>
</gene>
<dbReference type="STRING" id="1410383.TGUWTKB_6240"/>
<keyword evidence="14" id="KW-1185">Reference proteome</keyword>
<comment type="subunit">
    <text evidence="11">Homotetramer.</text>
</comment>
<dbReference type="EMBL" id="AP014521">
    <property type="protein sequence ID" value="BAP58848.1"/>
    <property type="molecule type" value="Genomic_DNA"/>
</dbReference>
<evidence type="ECO:0000256" key="2">
    <source>
        <dbReference type="ARBA" id="ARBA00022555"/>
    </source>
</evidence>
<evidence type="ECO:0000256" key="5">
    <source>
        <dbReference type="ARBA" id="ARBA00022741"/>
    </source>
</evidence>
<dbReference type="GO" id="GO:0006419">
    <property type="term" value="P:alanyl-tRNA aminoacylation"/>
    <property type="evidence" value="ECO:0007669"/>
    <property type="project" value="UniProtKB-UniRule"/>
</dbReference>
<feature type="domain" description="Alanyl-transfer RNA synthetases family profile" evidence="12">
    <location>
        <begin position="3"/>
        <end position="712"/>
    </location>
</feature>
<dbReference type="CDD" id="cd00673">
    <property type="entry name" value="AlaRS_core"/>
    <property type="match status" value="1"/>
</dbReference>
<evidence type="ECO:0000256" key="1">
    <source>
        <dbReference type="ARBA" id="ARBA00008226"/>
    </source>
</evidence>
<comment type="similarity">
    <text evidence="1 11">Belongs to the class-II aminoacyl-tRNA synthetase family.</text>
</comment>
<dbReference type="Gene3D" id="2.40.30.130">
    <property type="match status" value="1"/>
</dbReference>
<accession>A0A090AK87</accession>
<evidence type="ECO:0000256" key="11">
    <source>
        <dbReference type="HAMAP-Rule" id="MF_00036"/>
    </source>
</evidence>
<keyword evidence="8 11" id="KW-0694">RNA-binding</keyword>
<dbReference type="FunFam" id="3.30.54.20:FF:000001">
    <property type="entry name" value="Alanine--tRNA ligase"/>
    <property type="match status" value="1"/>
</dbReference>
<dbReference type="GO" id="GO:0005524">
    <property type="term" value="F:ATP binding"/>
    <property type="evidence" value="ECO:0007669"/>
    <property type="project" value="UniProtKB-UniRule"/>
</dbReference>
<comment type="function">
    <text evidence="11">Catalyzes the attachment of alanine to tRNA(Ala) in a two-step reaction: alanine is first activated by ATP to form Ala-AMP and then transferred to the acceptor end of tRNA(Ala). Also edits incorrectly charged Ser-tRNA(Ala) and Gly-tRNA(Ala) via its editing domain.</text>
</comment>
<dbReference type="SUPFAM" id="SSF55681">
    <property type="entry name" value="Class II aaRS and biotin synthetases"/>
    <property type="match status" value="1"/>
</dbReference>
<dbReference type="Pfam" id="PF01411">
    <property type="entry name" value="tRNA-synt_2c"/>
    <property type="match status" value="1"/>
</dbReference>
<dbReference type="GO" id="GO:0000049">
    <property type="term" value="F:tRNA binding"/>
    <property type="evidence" value="ECO:0007669"/>
    <property type="project" value="UniProtKB-KW"/>
</dbReference>
<dbReference type="InterPro" id="IPR018163">
    <property type="entry name" value="Thr/Ala-tRNA-synth_IIc_edit"/>
</dbReference>
<reference evidence="14" key="1">
    <citation type="submission" date="2013-11" db="EMBL/GenBank/DDBJ databases">
        <title>Symbiont-containing voluminous jelly as an extraordinary maternal gift for overwintering insect nymphs.</title>
        <authorList>
            <person name="Kaiwa N."/>
            <person name="Hosokawa T."/>
            <person name="Nikoh N."/>
            <person name="Meng X.Y."/>
            <person name="Tanahashi M."/>
            <person name="Moriyama M."/>
            <person name="Maeda T."/>
            <person name="Yamaguchi K."/>
            <person name="Shigenobu S."/>
            <person name="Ito M."/>
            <person name="Fukatsu T."/>
        </authorList>
    </citation>
    <scope>NUCLEOTIDE SEQUENCE [LARGE SCALE GENOMIC DNA]</scope>
    <source>
        <strain evidence="14">UwTKB</strain>
    </source>
</reference>
<dbReference type="NCBIfam" id="TIGR00344">
    <property type="entry name" value="alaS"/>
    <property type="match status" value="1"/>
</dbReference>
<evidence type="ECO:0000256" key="4">
    <source>
        <dbReference type="ARBA" id="ARBA00022723"/>
    </source>
</evidence>
<dbReference type="AlphaFoldDB" id="A0A090AK87"/>
<dbReference type="PRINTS" id="PR00980">
    <property type="entry name" value="TRNASYNTHALA"/>
</dbReference>
<dbReference type="GO" id="GO:0002161">
    <property type="term" value="F:aminoacyl-tRNA deacylase activity"/>
    <property type="evidence" value="ECO:0007669"/>
    <property type="project" value="TreeGrafter"/>
</dbReference>
<dbReference type="GO" id="GO:0005829">
    <property type="term" value="C:cytosol"/>
    <property type="evidence" value="ECO:0007669"/>
    <property type="project" value="TreeGrafter"/>
</dbReference>
<comment type="domain">
    <text evidence="11">Consists of three domains; the N-terminal catalytic domain, the editing domain and the C-terminal C-Ala domain. The editing domain removes incorrectly charged amino acids, while the C-Ala domain, along with tRNA(Ala), serves as a bridge to cooperatively bring together the editing and aminoacylation centers thus stimulating deacylation of misacylated tRNAs.</text>
</comment>
<keyword evidence="5 11" id="KW-0547">Nucleotide-binding</keyword>
<feature type="binding site" evidence="11">
    <location>
        <position position="669"/>
    </location>
    <ligand>
        <name>Zn(2+)</name>
        <dbReference type="ChEBI" id="CHEBI:29105"/>
    </ligand>
</feature>
<reference evidence="13 14" key="2">
    <citation type="journal article" date="2014" name="Curr. Biol.">
        <title>Symbiont-Supplemented Maternal Investment Underpinning Host's Ecological Adaptation.</title>
        <authorList>
            <person name="Kaiwa N."/>
            <person name="Hosokawa T."/>
            <person name="Nikoh N."/>
            <person name="Tanahashi M."/>
            <person name="Moriyama M."/>
            <person name="Meng X.Y."/>
            <person name="Maeda T."/>
            <person name="Yamaguchi K."/>
            <person name="Shigenobu S."/>
            <person name="Ito M."/>
            <person name="Fukatsu T."/>
        </authorList>
    </citation>
    <scope>NUCLEOTIDE SEQUENCE [LARGE SCALE GENOMIC DNA]</scope>
    <source>
        <strain evidence="13 14">UwTKB</strain>
    </source>
</reference>
<keyword evidence="4 11" id="KW-0479">Metal-binding</keyword>
<keyword evidence="10 11" id="KW-0030">Aminoacyl-tRNA synthetase</keyword>
<evidence type="ECO:0000259" key="12">
    <source>
        <dbReference type="PROSITE" id="PS50860"/>
    </source>
</evidence>
<protein>
    <recommendedName>
        <fullName evidence="11">Alanine--tRNA ligase</fullName>
        <ecNumber evidence="11">6.1.1.7</ecNumber>
    </recommendedName>
    <alternativeName>
        <fullName evidence="11">Alanyl-tRNA synthetase</fullName>
        <shortName evidence="11">AlaRS</shortName>
    </alternativeName>
</protein>
<dbReference type="Gene3D" id="3.30.930.10">
    <property type="entry name" value="Bira Bifunctional Protein, Domain 2"/>
    <property type="match status" value="1"/>
</dbReference>
<dbReference type="InterPro" id="IPR045864">
    <property type="entry name" value="aa-tRNA-synth_II/BPL/LPL"/>
</dbReference>
<dbReference type="InterPro" id="IPR018164">
    <property type="entry name" value="Ala-tRNA-synth_IIc_N"/>
</dbReference>
<comment type="cofactor">
    <cofactor evidence="11">
        <name>Zn(2+)</name>
        <dbReference type="ChEBI" id="CHEBI:29105"/>
    </cofactor>
    <text evidence="11">Binds 1 zinc ion per subunit.</text>
</comment>
<dbReference type="PANTHER" id="PTHR11777:SF9">
    <property type="entry name" value="ALANINE--TRNA LIGASE, CYTOPLASMIC"/>
    <property type="match status" value="1"/>
</dbReference>
<evidence type="ECO:0000256" key="8">
    <source>
        <dbReference type="ARBA" id="ARBA00022884"/>
    </source>
</evidence>
<evidence type="ECO:0000256" key="10">
    <source>
        <dbReference type="ARBA" id="ARBA00023146"/>
    </source>
</evidence>
<dbReference type="OrthoDB" id="9803884at2"/>
<organism evidence="13 14">
    <name type="scientific">Candidatus Tachikawaea gelatinosa</name>
    <dbReference type="NCBI Taxonomy" id="1410383"/>
    <lineage>
        <taxon>Bacteria</taxon>
        <taxon>Pseudomonadati</taxon>
        <taxon>Pseudomonadota</taxon>
        <taxon>Gammaproteobacteria</taxon>
        <taxon>Enterobacterales</taxon>
        <taxon>Enterobacteriaceae</taxon>
        <taxon>Candidatus Tachikawaea</taxon>
    </lineage>
</organism>
<dbReference type="PANTHER" id="PTHR11777">
    <property type="entry name" value="ALANYL-TRNA SYNTHETASE"/>
    <property type="match status" value="1"/>
</dbReference>
<keyword evidence="3 11" id="KW-0436">Ligase</keyword>
<dbReference type="FunFam" id="3.30.930.10:FF:000004">
    <property type="entry name" value="Alanine--tRNA ligase"/>
    <property type="match status" value="1"/>
</dbReference>
<dbReference type="FunFam" id="3.10.310.40:FF:000001">
    <property type="entry name" value="Alanine--tRNA ligase"/>
    <property type="match status" value="1"/>
</dbReference>
<dbReference type="GO" id="GO:0045892">
    <property type="term" value="P:negative regulation of DNA-templated transcription"/>
    <property type="evidence" value="ECO:0007669"/>
    <property type="project" value="TreeGrafter"/>
</dbReference>
<dbReference type="SUPFAM" id="SSF101353">
    <property type="entry name" value="Putative anticodon-binding domain of alanyl-tRNA synthetase (AlaRS)"/>
    <property type="match status" value="1"/>
</dbReference>
<dbReference type="Proteomes" id="UP000031627">
    <property type="component" value="Chromosome"/>
</dbReference>
<dbReference type="GO" id="GO:0004813">
    <property type="term" value="F:alanine-tRNA ligase activity"/>
    <property type="evidence" value="ECO:0007669"/>
    <property type="project" value="UniProtKB-UniRule"/>
</dbReference>
<dbReference type="InterPro" id="IPR023033">
    <property type="entry name" value="Ala_tRNA_ligase_euk/bac"/>
</dbReference>
<dbReference type="Pfam" id="PF02272">
    <property type="entry name" value="DHHA1"/>
    <property type="match status" value="1"/>
</dbReference>
<comment type="subcellular location">
    <subcellularLocation>
        <location evidence="11">Cytoplasm</location>
    </subcellularLocation>
</comment>
<dbReference type="RefSeq" id="WP_052459579.1">
    <property type="nucleotide sequence ID" value="NZ_AP014521.1"/>
</dbReference>
<keyword evidence="11" id="KW-0963">Cytoplasm</keyword>
<dbReference type="SMART" id="SM00863">
    <property type="entry name" value="tRNA_SAD"/>
    <property type="match status" value="1"/>
</dbReference>
<evidence type="ECO:0000313" key="13">
    <source>
        <dbReference type="EMBL" id="BAP58848.1"/>
    </source>
</evidence>
<dbReference type="HOGENOM" id="CLU_004485_1_1_6"/>
<dbReference type="Gene3D" id="3.10.310.40">
    <property type="match status" value="1"/>
</dbReference>
<dbReference type="SUPFAM" id="SSF55186">
    <property type="entry name" value="ThrRS/AlaRS common domain"/>
    <property type="match status" value="1"/>
</dbReference>
<evidence type="ECO:0000256" key="7">
    <source>
        <dbReference type="ARBA" id="ARBA00022840"/>
    </source>
</evidence>
<evidence type="ECO:0000313" key="14">
    <source>
        <dbReference type="Proteomes" id="UP000031627"/>
    </source>
</evidence>
<dbReference type="InterPro" id="IPR002318">
    <property type="entry name" value="Ala-tRNA-lgiase_IIc"/>
</dbReference>
<dbReference type="InterPro" id="IPR003156">
    <property type="entry name" value="DHHA1_dom"/>
</dbReference>
<keyword evidence="9 11" id="KW-0648">Protein biosynthesis</keyword>
<dbReference type="PROSITE" id="PS50860">
    <property type="entry name" value="AA_TRNA_LIGASE_II_ALA"/>
    <property type="match status" value="1"/>
</dbReference>
<dbReference type="GO" id="GO:0008270">
    <property type="term" value="F:zinc ion binding"/>
    <property type="evidence" value="ECO:0007669"/>
    <property type="project" value="UniProtKB-UniRule"/>
</dbReference>
<keyword evidence="7 11" id="KW-0067">ATP-binding</keyword>
<keyword evidence="6 11" id="KW-0862">Zinc</keyword>
<dbReference type="SUPFAM" id="SSF50447">
    <property type="entry name" value="Translation proteins"/>
    <property type="match status" value="1"/>
</dbReference>
<dbReference type="Pfam" id="PF07973">
    <property type="entry name" value="tRNA_SAD"/>
    <property type="match status" value="1"/>
</dbReference>
<sequence>MNNSIEQIRKKFLNFFQKNGHTILESSSLIPKNDSSLLFTNAGMNQFKNIFLGYNKSLYPRIATAQRCIRVGGKHNDLENVGYTTRHHTFFEMLGNFSFGDYFKKEAIQLAWELLTHKDFFNLSPNKFWITVYQNDNETYNIWLKDIGIPKERIIFIGDKNNNKYVSDNFWQMSETGPCGPCTEIFYDHGDHLFGSIPGTKETSGARYVEIWNIVFIQFNREKNGTMIPLPYPLIDTGMGLERISAVLQKVHSNYEIDLFKNLILYIAEITETKDITNNKSLHVIADHIRACVFLIADGTLPSNEKRGYVLRRLIRRAVRHGNLLGIKNTFLWKLVQPVIGLMSFIKINLKNYQNKIEEVLKIEEKQFLKTLKRGLFLLENEIKNLKSNVLDGATVFRLYDTFGFPIDLTTEICHERNLIVDMKTCHNLIEKQKKIARKSSFFILNAEKKNTDNEIEFSFFEHKKLDMHKTEVKSIYFLNKKVNELKAGQSGIIILNSTPFYFESGGQIGDVGILINDNFEFYVEDTKKHLNTIMHLGNLKKGTIRVGDQLCATVNKDHRLSVSINHSATHLLHSALRNFFGKSIVQKGSVVKDKCFRFDFSYHNQIKHKELFIIEDIVNDYIRNNIKIETSFMDINKAKNLGAIALFEEKYNNTVRVVNIRDISIELCGGTHAKRTGDIGTFLILSTSKISSNVCRIEAVTGKQALFSIHSNFKKIIEIKKVLQTNDRDLEKKVSDLLQYTKSLEEKVYQNNKKEAIKNSEYLLKKIVNIKNKNFLFSQVHNIDKNIFQIIINFLKTRLVSGIILLANVSEKNVLFISYITKDLTNHIKSNDIIKQITSETNGKGGGKSDFAQGITKDLIKFQNIWKKIKYRITEIINNI</sequence>
<dbReference type="InterPro" id="IPR050058">
    <property type="entry name" value="Ala-tRNA_ligase"/>
</dbReference>
<dbReference type="InterPro" id="IPR018162">
    <property type="entry name" value="Ala-tRNA-ligase_IIc_anticod-bd"/>
</dbReference>
<dbReference type="FunFam" id="3.30.980.10:FF:000004">
    <property type="entry name" value="Alanine--tRNA ligase, cytoplasmic"/>
    <property type="match status" value="1"/>
</dbReference>
<dbReference type="Gene3D" id="3.30.54.20">
    <property type="match status" value="1"/>
</dbReference>
<feature type="binding site" evidence="11">
    <location>
        <position position="673"/>
    </location>
    <ligand>
        <name>Zn(2+)</name>
        <dbReference type="ChEBI" id="CHEBI:29105"/>
    </ligand>
</feature>
<name>A0A090AK87_9ENTR</name>
<proteinExistence type="inferred from homology"/>
<evidence type="ECO:0000256" key="6">
    <source>
        <dbReference type="ARBA" id="ARBA00022833"/>
    </source>
</evidence>
<dbReference type="Gene3D" id="3.30.980.10">
    <property type="entry name" value="Threonyl-trna Synthetase, Chain A, domain 2"/>
    <property type="match status" value="1"/>
</dbReference>